<dbReference type="Pfam" id="PF02237">
    <property type="entry name" value="BPL_C"/>
    <property type="match status" value="1"/>
</dbReference>
<dbReference type="Gene3D" id="3.30.930.10">
    <property type="entry name" value="Bira Bifunctional Protein, Domain 2"/>
    <property type="match status" value="1"/>
</dbReference>
<dbReference type="GO" id="GO:0005737">
    <property type="term" value="C:cytoplasm"/>
    <property type="evidence" value="ECO:0007669"/>
    <property type="project" value="TreeGrafter"/>
</dbReference>
<name>A0AA49FJZ6_9PROT</name>
<evidence type="ECO:0000256" key="4">
    <source>
        <dbReference type="ARBA" id="ARBA00023267"/>
    </source>
</evidence>
<dbReference type="SUPFAM" id="SSF55681">
    <property type="entry name" value="Class II aaRS and biotin synthetases"/>
    <property type="match status" value="1"/>
</dbReference>
<keyword evidence="2" id="KW-0547">Nucleotide-binding</keyword>
<evidence type="ECO:0000256" key="5">
    <source>
        <dbReference type="ARBA" id="ARBA00024227"/>
    </source>
</evidence>
<keyword evidence="1 8" id="KW-0436">Ligase</keyword>
<dbReference type="PROSITE" id="PS51733">
    <property type="entry name" value="BPL_LPL_CATALYTIC"/>
    <property type="match status" value="1"/>
</dbReference>
<gene>
    <name evidence="8" type="ORF">OHM77_10650</name>
</gene>
<evidence type="ECO:0000256" key="2">
    <source>
        <dbReference type="ARBA" id="ARBA00022741"/>
    </source>
</evidence>
<dbReference type="GO" id="GO:0005524">
    <property type="term" value="F:ATP binding"/>
    <property type="evidence" value="ECO:0007669"/>
    <property type="project" value="UniProtKB-KW"/>
</dbReference>
<reference evidence="8" key="1">
    <citation type="journal article" date="2023" name="Nat. Microbiol.">
        <title>Enrichment and characterization of a nitric oxide-reducing microbial community in a continuous bioreactor.</title>
        <authorList>
            <person name="Garrido-Amador P."/>
            <person name="Stortenbeker N."/>
            <person name="Wessels H.J.C.T."/>
            <person name="Speth D.R."/>
            <person name="Garcia-Heredia I."/>
            <person name="Kartal B."/>
        </authorList>
    </citation>
    <scope>NUCLEOTIDE SEQUENCE</scope>
    <source>
        <strain evidence="8">MAG1</strain>
    </source>
</reference>
<evidence type="ECO:0000313" key="8">
    <source>
        <dbReference type="EMBL" id="WIM05151.1"/>
    </source>
</evidence>
<sequence>MAITPPTPDHAAIEVLDECDSTNARLLDRAKAGAPSGTVIVAGCQTAGRGRRGRLWFSAPGDSLTFSLLWRLSGSPAGLPLAVGVALSETFGGALLKWPNDLLLDGRKLGGVLVELSGNAAVIGIGINLRLPDGLPDDIRATAAALGGDASRDDLLTRLLVALYAALAEFGEGGFARLRARWLARCAHLGAMVRILSDAGPPLDGRCVGVDDDGALLLETADGVRRILSGDVSLRLA</sequence>
<dbReference type="InterPro" id="IPR004408">
    <property type="entry name" value="Biotin_CoA_COase_ligase"/>
</dbReference>
<evidence type="ECO:0000256" key="3">
    <source>
        <dbReference type="ARBA" id="ARBA00022840"/>
    </source>
</evidence>
<dbReference type="Gene3D" id="2.30.30.100">
    <property type="match status" value="1"/>
</dbReference>
<dbReference type="Pfam" id="PF03099">
    <property type="entry name" value="BPL_LplA_LipB"/>
    <property type="match status" value="1"/>
</dbReference>
<dbReference type="Proteomes" id="UP001234916">
    <property type="component" value="Chromosome"/>
</dbReference>
<dbReference type="GO" id="GO:0004077">
    <property type="term" value="F:biotin--[biotin carboxyl-carrier protein] ligase activity"/>
    <property type="evidence" value="ECO:0007669"/>
    <property type="project" value="UniProtKB-EC"/>
</dbReference>
<protein>
    <recommendedName>
        <fullName evidence="5">biotin--[biotin carboxyl-carrier protein] ligase</fullName>
        <ecNumber evidence="5">6.3.4.15</ecNumber>
    </recommendedName>
</protein>
<dbReference type="NCBIfam" id="TIGR00121">
    <property type="entry name" value="birA_ligase"/>
    <property type="match status" value="1"/>
</dbReference>
<feature type="domain" description="BPL/LPL catalytic" evidence="7">
    <location>
        <begin position="1"/>
        <end position="171"/>
    </location>
</feature>
<dbReference type="EC" id="6.3.4.15" evidence="5"/>
<dbReference type="AlphaFoldDB" id="A0AA49FJZ6"/>
<dbReference type="PANTHER" id="PTHR12835">
    <property type="entry name" value="BIOTIN PROTEIN LIGASE"/>
    <property type="match status" value="1"/>
</dbReference>
<dbReference type="InterPro" id="IPR045864">
    <property type="entry name" value="aa-tRNA-synth_II/BPL/LPL"/>
</dbReference>
<dbReference type="EMBL" id="CP107246">
    <property type="protein sequence ID" value="WIM05151.1"/>
    <property type="molecule type" value="Genomic_DNA"/>
</dbReference>
<evidence type="ECO:0000256" key="1">
    <source>
        <dbReference type="ARBA" id="ARBA00022598"/>
    </source>
</evidence>
<dbReference type="KEGG" id="npv:OHM77_10650"/>
<dbReference type="CDD" id="cd16442">
    <property type="entry name" value="BPL"/>
    <property type="match status" value="1"/>
</dbReference>
<proteinExistence type="predicted"/>
<dbReference type="InterPro" id="IPR003142">
    <property type="entry name" value="BPL_C"/>
</dbReference>
<dbReference type="InterPro" id="IPR008988">
    <property type="entry name" value="Transcriptional_repressor_C"/>
</dbReference>
<evidence type="ECO:0000259" key="7">
    <source>
        <dbReference type="PROSITE" id="PS51733"/>
    </source>
</evidence>
<comment type="catalytic activity">
    <reaction evidence="6">
        <text>biotin + L-lysyl-[protein] + ATP = N(6)-biotinyl-L-lysyl-[protein] + AMP + diphosphate + H(+)</text>
        <dbReference type="Rhea" id="RHEA:11756"/>
        <dbReference type="Rhea" id="RHEA-COMP:9752"/>
        <dbReference type="Rhea" id="RHEA-COMP:10505"/>
        <dbReference type="ChEBI" id="CHEBI:15378"/>
        <dbReference type="ChEBI" id="CHEBI:29969"/>
        <dbReference type="ChEBI" id="CHEBI:30616"/>
        <dbReference type="ChEBI" id="CHEBI:33019"/>
        <dbReference type="ChEBI" id="CHEBI:57586"/>
        <dbReference type="ChEBI" id="CHEBI:83144"/>
        <dbReference type="ChEBI" id="CHEBI:456215"/>
        <dbReference type="EC" id="6.3.4.15"/>
    </reaction>
</comment>
<keyword evidence="4" id="KW-0092">Biotin</keyword>
<accession>A0AA49FJZ6</accession>
<organism evidence="8">
    <name type="scientific">Candidatus Nitricoxidivorans perseverans</name>
    <dbReference type="NCBI Taxonomy" id="2975601"/>
    <lineage>
        <taxon>Bacteria</taxon>
        <taxon>Pseudomonadati</taxon>
        <taxon>Pseudomonadota</taxon>
        <taxon>Betaproteobacteria</taxon>
        <taxon>Nitrosomonadales</taxon>
        <taxon>Sterolibacteriaceae</taxon>
        <taxon>Candidatus Nitricoxidivorans</taxon>
    </lineage>
</organism>
<dbReference type="PANTHER" id="PTHR12835:SF5">
    <property type="entry name" value="BIOTIN--PROTEIN LIGASE"/>
    <property type="match status" value="1"/>
</dbReference>
<evidence type="ECO:0000256" key="6">
    <source>
        <dbReference type="ARBA" id="ARBA00047846"/>
    </source>
</evidence>
<dbReference type="InterPro" id="IPR004143">
    <property type="entry name" value="BPL_LPL_catalytic"/>
</dbReference>
<keyword evidence="3" id="KW-0067">ATP-binding</keyword>
<dbReference type="SUPFAM" id="SSF50037">
    <property type="entry name" value="C-terminal domain of transcriptional repressors"/>
    <property type="match status" value="1"/>
</dbReference>